<protein>
    <submittedName>
        <fullName evidence="2">Uncharacterized protein</fullName>
    </submittedName>
</protein>
<evidence type="ECO:0000313" key="2">
    <source>
        <dbReference type="EMBL" id="MCF7222199.1"/>
    </source>
</evidence>
<dbReference type="EMBL" id="JAKJPO010000005">
    <property type="protein sequence ID" value="MCF7222199.1"/>
    <property type="molecule type" value="Genomic_DNA"/>
</dbReference>
<evidence type="ECO:0000256" key="1">
    <source>
        <dbReference type="SAM" id="MobiDB-lite"/>
    </source>
</evidence>
<comment type="caution">
    <text evidence="2">The sequence shown here is derived from an EMBL/GenBank/DDBJ whole genome shotgun (WGS) entry which is preliminary data.</text>
</comment>
<feature type="region of interest" description="Disordered" evidence="1">
    <location>
        <begin position="339"/>
        <end position="387"/>
    </location>
</feature>
<evidence type="ECO:0000313" key="3">
    <source>
        <dbReference type="Proteomes" id="UP001430796"/>
    </source>
</evidence>
<reference evidence="2" key="1">
    <citation type="submission" date="2022-01" db="EMBL/GenBank/DDBJ databases">
        <title>Lysobacter chinensis sp. nov., a bacterium isolated from cow dung compost.</title>
        <authorList>
            <person name="Liu Y."/>
        </authorList>
    </citation>
    <scope>NUCLEOTIDE SEQUENCE</scope>
    <source>
        <strain evidence="2">TLK-CK17</strain>
    </source>
</reference>
<accession>A0ABS9HVG6</accession>
<reference evidence="2" key="2">
    <citation type="submission" date="2022-01" db="EMBL/GenBank/DDBJ databases">
        <authorList>
            <person name="Zhou L.Y."/>
        </authorList>
    </citation>
    <scope>NUCLEOTIDE SEQUENCE</scope>
    <source>
        <strain evidence="2">TLK-CK17</strain>
    </source>
</reference>
<gene>
    <name evidence="2" type="ORF">L3V18_10435</name>
</gene>
<dbReference type="Proteomes" id="UP001430796">
    <property type="component" value="Unassembled WGS sequence"/>
</dbReference>
<feature type="region of interest" description="Disordered" evidence="1">
    <location>
        <begin position="426"/>
        <end position="453"/>
    </location>
</feature>
<dbReference type="RefSeq" id="WP_237054629.1">
    <property type="nucleotide sequence ID" value="NZ_JAKJPO010000005.1"/>
</dbReference>
<organism evidence="2 3">
    <name type="scientific">Marilutibacter chinensis</name>
    <dbReference type="NCBI Taxonomy" id="2912247"/>
    <lineage>
        <taxon>Bacteria</taxon>
        <taxon>Pseudomonadati</taxon>
        <taxon>Pseudomonadota</taxon>
        <taxon>Gammaproteobacteria</taxon>
        <taxon>Lysobacterales</taxon>
        <taxon>Lysobacteraceae</taxon>
        <taxon>Marilutibacter</taxon>
    </lineage>
</organism>
<name>A0ABS9HVG6_9GAMM</name>
<proteinExistence type="predicted"/>
<sequence>MTENCTYNPLDRSTFEAIAYNAIGRASEINTYPAYALTHSTGNSGWSVGAIQWDFGQPGRGDKVDDLLSGYQAWAQPDDRFADLELASLSGRLKTRGQVGNDLSVDEKTKLEDYLRSDQGRTFVDELSQAQIERKWERVGEPLSQIEWMQRLAENDPQQAAEIVAMTSKLYNQNEVRGGRLLAHLQENELTSDETRTWIGTHGINGLRESAQTAIISGRDNALHGIRLFNALEMNEEHLGRAWREEIHTNGNVSLTQDFNNNPTAQLFDGMMRNPVAGSQVLAAIDDPDSHFRPVVITGINQQARLEMARIELDGEGTVTLHSTRGFEYEMTADRGLHWTNPPAHWADSPSGRATDEPDYNEPGRAQPSAPVTPSAEHDPQAFSTGDPQLDRLAAALFADDEEAISRIAAEVEQSPEVQAMIQEGHRMLAEQERQQEQERQAHQHQGPALSLG</sequence>
<keyword evidence="3" id="KW-1185">Reference proteome</keyword>
<feature type="compositionally biased region" description="Basic and acidic residues" evidence="1">
    <location>
        <begin position="426"/>
        <end position="442"/>
    </location>
</feature>